<sequence length="395" mass="43092">MGDPTRDRFARRVAIAVRVAGGSRIDYDDSEFRLRFTLPDGTPKVADLSGAFLNWGTVPVRELTRRIQRFAAAQVGSAATVTDWEFVAPRLRPVLGPVHRTGRHLARAFLPFVDELVVVDHPGSTRYVLADDPARWGVDPAALFDRARRNLADRARPDRAGHDPAGPDRARHDRAGHDPQPTPVTLDERGILRVPDTAHLVLDGWLAGLGRTLGARPVAFIADGSTLTVVGDGPDAVAGLLELAEKEYLESAQTISPQAYTVDGEGRVVPYTVPDGDPLHAALHRSEVLLASAEYAAQRENHRDAVLAPYSMGQRDDGSVYSISVWGHTVDTLLPETEYVAVVDGARRTSLVPWDTVVRVTGIEREPGWSPPRYHTRVWPSSVELGALRAAAVRP</sequence>
<keyword evidence="3" id="KW-1185">Reference proteome</keyword>
<feature type="compositionally biased region" description="Basic and acidic residues" evidence="1">
    <location>
        <begin position="153"/>
        <end position="177"/>
    </location>
</feature>
<feature type="region of interest" description="Disordered" evidence="1">
    <location>
        <begin position="153"/>
        <end position="186"/>
    </location>
</feature>
<comment type="caution">
    <text evidence="2">The sequence shown here is derived from an EMBL/GenBank/DDBJ whole genome shotgun (WGS) entry which is preliminary data.</text>
</comment>
<evidence type="ECO:0000256" key="1">
    <source>
        <dbReference type="SAM" id="MobiDB-lite"/>
    </source>
</evidence>
<accession>A0A8J4EDR2</accession>
<reference evidence="2" key="1">
    <citation type="submission" date="2021-01" db="EMBL/GenBank/DDBJ databases">
        <title>Whole genome shotgun sequence of Virgisporangium ochraceum NBRC 16418.</title>
        <authorList>
            <person name="Komaki H."/>
            <person name="Tamura T."/>
        </authorList>
    </citation>
    <scope>NUCLEOTIDE SEQUENCE</scope>
    <source>
        <strain evidence="2">NBRC 16418</strain>
    </source>
</reference>
<organism evidence="2 3">
    <name type="scientific">Virgisporangium ochraceum</name>
    <dbReference type="NCBI Taxonomy" id="65505"/>
    <lineage>
        <taxon>Bacteria</taxon>
        <taxon>Bacillati</taxon>
        <taxon>Actinomycetota</taxon>
        <taxon>Actinomycetes</taxon>
        <taxon>Micromonosporales</taxon>
        <taxon>Micromonosporaceae</taxon>
        <taxon>Virgisporangium</taxon>
    </lineage>
</organism>
<name>A0A8J4EDR2_9ACTN</name>
<evidence type="ECO:0000313" key="3">
    <source>
        <dbReference type="Proteomes" id="UP000635606"/>
    </source>
</evidence>
<evidence type="ECO:0000313" key="2">
    <source>
        <dbReference type="EMBL" id="GIJ70959.1"/>
    </source>
</evidence>
<dbReference type="EMBL" id="BOPH01000083">
    <property type="protein sequence ID" value="GIJ70959.1"/>
    <property type="molecule type" value="Genomic_DNA"/>
</dbReference>
<dbReference type="Proteomes" id="UP000635606">
    <property type="component" value="Unassembled WGS sequence"/>
</dbReference>
<gene>
    <name evidence="2" type="ORF">Voc01_058760</name>
</gene>
<dbReference type="AlphaFoldDB" id="A0A8J4EDR2"/>
<dbReference type="RefSeq" id="WP_203930844.1">
    <property type="nucleotide sequence ID" value="NZ_BOPH01000083.1"/>
</dbReference>
<protein>
    <submittedName>
        <fullName evidence="2">Uncharacterized protein</fullName>
    </submittedName>
</protein>
<proteinExistence type="predicted"/>